<evidence type="ECO:0000313" key="1">
    <source>
        <dbReference type="EMBL" id="MPN34939.1"/>
    </source>
</evidence>
<accession>A0A645H9Z7</accession>
<comment type="caution">
    <text evidence="1">The sequence shown here is derived from an EMBL/GenBank/DDBJ whole genome shotgun (WGS) entry which is preliminary data.</text>
</comment>
<reference evidence="1" key="1">
    <citation type="submission" date="2019-08" db="EMBL/GenBank/DDBJ databases">
        <authorList>
            <person name="Kucharzyk K."/>
            <person name="Murdoch R.W."/>
            <person name="Higgins S."/>
            <person name="Loffler F."/>
        </authorList>
    </citation>
    <scope>NUCLEOTIDE SEQUENCE</scope>
</reference>
<organism evidence="1">
    <name type="scientific">bioreactor metagenome</name>
    <dbReference type="NCBI Taxonomy" id="1076179"/>
    <lineage>
        <taxon>unclassified sequences</taxon>
        <taxon>metagenomes</taxon>
        <taxon>ecological metagenomes</taxon>
    </lineage>
</organism>
<dbReference type="AlphaFoldDB" id="A0A645H9Z7"/>
<gene>
    <name evidence="1" type="ORF">SDC9_182433</name>
</gene>
<dbReference type="EMBL" id="VSSQ01088236">
    <property type="protein sequence ID" value="MPN34939.1"/>
    <property type="molecule type" value="Genomic_DNA"/>
</dbReference>
<name>A0A645H9Z7_9ZZZZ</name>
<proteinExistence type="predicted"/>
<evidence type="ECO:0008006" key="2">
    <source>
        <dbReference type="Google" id="ProtNLM"/>
    </source>
</evidence>
<protein>
    <recommendedName>
        <fullName evidence="2">V-type ATP synthase subunit H</fullName>
    </recommendedName>
</protein>
<sequence length="104" mass="11542">MRSVIDEIAAAEQRAEEIRTSAVTQAREISQKAREDAKVALSKLEDTERIELHARLECARKEGEEISANMLSALQQEADAICACAQERLPRAVSYLLDKVTKTA</sequence>
<dbReference type="Gene3D" id="1.20.5.2950">
    <property type="match status" value="1"/>
</dbReference>